<accession>A0A3Q9URW0</accession>
<keyword evidence="1" id="KW-0472">Membrane</keyword>
<dbReference type="RefSeq" id="WP_127886694.1">
    <property type="nucleotide sequence ID" value="NZ_CP028137.1"/>
</dbReference>
<dbReference type="Proteomes" id="UP000285317">
    <property type="component" value="Chromosome"/>
</dbReference>
<evidence type="ECO:0000256" key="1">
    <source>
        <dbReference type="SAM" id="Phobius"/>
    </source>
</evidence>
<name>A0A3Q9URW0_9MICO</name>
<dbReference type="KEGG" id="rfs:C1I64_06910"/>
<feature type="transmembrane region" description="Helical" evidence="1">
    <location>
        <begin position="101"/>
        <end position="118"/>
    </location>
</feature>
<feature type="transmembrane region" description="Helical" evidence="1">
    <location>
        <begin position="138"/>
        <end position="162"/>
    </location>
</feature>
<evidence type="ECO:0000313" key="3">
    <source>
        <dbReference type="EMBL" id="AZZ51802.1"/>
    </source>
</evidence>
<protein>
    <recommendedName>
        <fullName evidence="2">DUF6644 domain-containing protein</fullName>
    </recommendedName>
</protein>
<evidence type="ECO:0000259" key="2">
    <source>
        <dbReference type="Pfam" id="PF20349"/>
    </source>
</evidence>
<dbReference type="EMBL" id="CP028137">
    <property type="protein sequence ID" value="AZZ51802.1"/>
    <property type="molecule type" value="Genomic_DNA"/>
</dbReference>
<evidence type="ECO:0000313" key="4">
    <source>
        <dbReference type="Proteomes" id="UP000285317"/>
    </source>
</evidence>
<feature type="transmembrane region" description="Helical" evidence="1">
    <location>
        <begin position="70"/>
        <end position="89"/>
    </location>
</feature>
<dbReference type="Pfam" id="PF20349">
    <property type="entry name" value="DUF6644"/>
    <property type="match status" value="1"/>
</dbReference>
<proteinExistence type="predicted"/>
<gene>
    <name evidence="3" type="ORF">C1I64_06910</name>
</gene>
<organism evidence="3 4">
    <name type="scientific">Rathayibacter festucae DSM 15932</name>
    <dbReference type="NCBI Taxonomy" id="1328866"/>
    <lineage>
        <taxon>Bacteria</taxon>
        <taxon>Bacillati</taxon>
        <taxon>Actinomycetota</taxon>
        <taxon>Actinomycetes</taxon>
        <taxon>Micrococcales</taxon>
        <taxon>Microbacteriaceae</taxon>
        <taxon>Rathayibacter</taxon>
    </lineage>
</organism>
<dbReference type="AlphaFoldDB" id="A0A3Q9URW0"/>
<sequence length="164" mass="17233">MPEWLESALQWLQGTTLGESVRGTPYLYPTLESIHILGIAVLIGPAFAFDLRLLGAGGRVVSVTTAARSLLPVSHVGLVIALATGVALFSAQTTVVAESGAAPWKLGLLLLAGLNVLVFHRGVYRRVPEWAIATVTPLAARIAAAVSLTAWTGVVFAGRFLAYT</sequence>
<feature type="transmembrane region" description="Helical" evidence="1">
    <location>
        <begin position="26"/>
        <end position="49"/>
    </location>
</feature>
<dbReference type="InterPro" id="IPR046586">
    <property type="entry name" value="DUF6644"/>
</dbReference>
<keyword evidence="1" id="KW-0812">Transmembrane</keyword>
<reference evidence="3 4" key="1">
    <citation type="submission" date="2018-03" db="EMBL/GenBank/DDBJ databases">
        <title>Bacteriophage NCPPB3778 and a type I-E CRISPR drive the evolution of the US Biological Select Agent, Rathayibacter toxicus.</title>
        <authorList>
            <person name="Davis E.W.II."/>
            <person name="Tabima J.F."/>
            <person name="Weisberg A.J."/>
            <person name="Dantas Lopes L."/>
            <person name="Wiseman M.S."/>
            <person name="Wiseman M.S."/>
            <person name="Pupko T."/>
            <person name="Belcher M.S."/>
            <person name="Sechler A.J."/>
            <person name="Tancos M.A."/>
            <person name="Schroeder B.K."/>
            <person name="Murray T.D."/>
            <person name="Luster D.G."/>
            <person name="Schneider W.L."/>
            <person name="Rogers E."/>
            <person name="Andreote F.D."/>
            <person name="Grunwald N.J."/>
            <person name="Putnam M.L."/>
            <person name="Chang J.H."/>
        </authorList>
    </citation>
    <scope>NUCLEOTIDE SEQUENCE [LARGE SCALE GENOMIC DNA]</scope>
    <source>
        <strain evidence="3 4">DSM 15932</strain>
    </source>
</reference>
<keyword evidence="1" id="KW-1133">Transmembrane helix</keyword>
<feature type="domain" description="DUF6644" evidence="2">
    <location>
        <begin position="11"/>
        <end position="163"/>
    </location>
</feature>